<evidence type="ECO:0000313" key="1">
    <source>
        <dbReference type="EMBL" id="WMV25487.1"/>
    </source>
</evidence>
<organism evidence="1 2">
    <name type="scientific">Solanum verrucosum</name>
    <dbReference type="NCBI Taxonomy" id="315347"/>
    <lineage>
        <taxon>Eukaryota</taxon>
        <taxon>Viridiplantae</taxon>
        <taxon>Streptophyta</taxon>
        <taxon>Embryophyta</taxon>
        <taxon>Tracheophyta</taxon>
        <taxon>Spermatophyta</taxon>
        <taxon>Magnoliopsida</taxon>
        <taxon>eudicotyledons</taxon>
        <taxon>Gunneridae</taxon>
        <taxon>Pentapetalae</taxon>
        <taxon>asterids</taxon>
        <taxon>lamiids</taxon>
        <taxon>Solanales</taxon>
        <taxon>Solanaceae</taxon>
        <taxon>Solanoideae</taxon>
        <taxon>Solaneae</taxon>
        <taxon>Solanum</taxon>
    </lineage>
</organism>
<dbReference type="EMBL" id="CP133615">
    <property type="protein sequence ID" value="WMV25487.1"/>
    <property type="molecule type" value="Genomic_DNA"/>
</dbReference>
<protein>
    <submittedName>
        <fullName evidence="1">Uncharacterized protein</fullName>
    </submittedName>
</protein>
<reference evidence="1" key="1">
    <citation type="submission" date="2023-08" db="EMBL/GenBank/DDBJ databases">
        <title>A de novo genome assembly of Solanum verrucosum Schlechtendal, a Mexican diploid species geographically isolated from the other diploid A-genome species in potato relatives.</title>
        <authorList>
            <person name="Hosaka K."/>
        </authorList>
    </citation>
    <scope>NUCLEOTIDE SEQUENCE</scope>
    <source>
        <tissue evidence="1">Young leaves</tissue>
    </source>
</reference>
<accession>A0AAF0QMK8</accession>
<proteinExistence type="predicted"/>
<evidence type="ECO:0000313" key="2">
    <source>
        <dbReference type="Proteomes" id="UP001234989"/>
    </source>
</evidence>
<name>A0AAF0QMK8_SOLVR</name>
<dbReference type="Proteomes" id="UP001234989">
    <property type="component" value="Chromosome 4"/>
</dbReference>
<sequence length="157" mass="17924">MEDSIYFAVGLKTYDITRTPGTARAWVTFAFLGLENFQGHRRFLWGWVETEEETQLRNHLKWARIRIKGDGADIPKKVTIDGGGICYTMQIWTESPLRVSTGEDLNFKVITQWLRGGEPPGEVKNLLQSQKATDIADRARVLTEAHRRSFKLNETVG</sequence>
<dbReference type="PANTHER" id="PTHR34427">
    <property type="entry name" value="DUF4283 DOMAIN PROTEIN"/>
    <property type="match status" value="1"/>
</dbReference>
<keyword evidence="2" id="KW-1185">Reference proteome</keyword>
<dbReference type="PANTHER" id="PTHR34427:SF10">
    <property type="entry name" value="DUF4283 DOMAIN-CONTAINING PROTEIN"/>
    <property type="match status" value="1"/>
</dbReference>
<gene>
    <name evidence="1" type="ORF">MTR67_018872</name>
</gene>
<dbReference type="AlphaFoldDB" id="A0AAF0QMK8"/>